<dbReference type="RefSeq" id="WP_344611510.1">
    <property type="nucleotide sequence ID" value="NZ_BAAARV010000015.1"/>
</dbReference>
<accession>A0ABP5SN81</accession>
<reference evidence="2" key="1">
    <citation type="journal article" date="2019" name="Int. J. Syst. Evol. Microbiol.">
        <title>The Global Catalogue of Microorganisms (GCM) 10K type strain sequencing project: providing services to taxonomists for standard genome sequencing and annotation.</title>
        <authorList>
            <consortium name="The Broad Institute Genomics Platform"/>
            <consortium name="The Broad Institute Genome Sequencing Center for Infectious Disease"/>
            <person name="Wu L."/>
            <person name="Ma J."/>
        </authorList>
    </citation>
    <scope>NUCLEOTIDE SEQUENCE [LARGE SCALE GENOMIC DNA]</scope>
    <source>
        <strain evidence="2">JCM 3272</strain>
    </source>
</reference>
<protein>
    <submittedName>
        <fullName evidence="1">Uncharacterized protein</fullName>
    </submittedName>
</protein>
<dbReference type="EMBL" id="BAAARV010000015">
    <property type="protein sequence ID" value="GAA2335168.1"/>
    <property type="molecule type" value="Genomic_DNA"/>
</dbReference>
<evidence type="ECO:0000313" key="1">
    <source>
        <dbReference type="EMBL" id="GAA2335168.1"/>
    </source>
</evidence>
<dbReference type="Proteomes" id="UP001501444">
    <property type="component" value="Unassembled WGS sequence"/>
</dbReference>
<keyword evidence="2" id="KW-1185">Reference proteome</keyword>
<sequence>MGSEQEGAWAPRSRVGAVLVALLNSDEAAAARAAEQPPEEHDTQVLQAAIALAVRSLFDEDTPSDEVTGFVAGMVQDIEVDPAAAEALIRAQLGEGHLLEAFPPEAVADATWSTLGYLCERRLGPEDSLELVEQAERQVLPTS</sequence>
<comment type="caution">
    <text evidence="1">The sequence shown here is derived from an EMBL/GenBank/DDBJ whole genome shotgun (WGS) entry which is preliminary data.</text>
</comment>
<proteinExistence type="predicted"/>
<organism evidence="1 2">
    <name type="scientific">Dactylosporangium salmoneum</name>
    <dbReference type="NCBI Taxonomy" id="53361"/>
    <lineage>
        <taxon>Bacteria</taxon>
        <taxon>Bacillati</taxon>
        <taxon>Actinomycetota</taxon>
        <taxon>Actinomycetes</taxon>
        <taxon>Micromonosporales</taxon>
        <taxon>Micromonosporaceae</taxon>
        <taxon>Dactylosporangium</taxon>
    </lineage>
</organism>
<gene>
    <name evidence="1" type="ORF">GCM10010170_014980</name>
</gene>
<evidence type="ECO:0000313" key="2">
    <source>
        <dbReference type="Proteomes" id="UP001501444"/>
    </source>
</evidence>
<name>A0ABP5SN81_9ACTN</name>